<gene>
    <name evidence="11" type="ORF">JRQ81_013050</name>
</gene>
<evidence type="ECO:0000313" key="12">
    <source>
        <dbReference type="Proteomes" id="UP001142489"/>
    </source>
</evidence>
<evidence type="ECO:0000313" key="11">
    <source>
        <dbReference type="EMBL" id="KAJ7335109.1"/>
    </source>
</evidence>
<comment type="caution">
    <text evidence="11">The sequence shown here is derived from an EMBL/GenBank/DDBJ whole genome shotgun (WGS) entry which is preliminary data.</text>
</comment>
<reference evidence="11" key="1">
    <citation type="journal article" date="2023" name="DNA Res.">
        <title>Chromosome-level genome assembly of Phrynocephalus forsythii using third-generation DNA sequencing and Hi-C analysis.</title>
        <authorList>
            <person name="Qi Y."/>
            <person name="Zhao W."/>
            <person name="Zhao Y."/>
            <person name="Niu C."/>
            <person name="Cao S."/>
            <person name="Zhang Y."/>
        </authorList>
    </citation>
    <scope>NUCLEOTIDE SEQUENCE</scope>
    <source>
        <tissue evidence="11">Muscle</tissue>
    </source>
</reference>
<comment type="function">
    <text evidence="5">Microtubule inner protein (MIP) part of the dynein-decorated doublet microtubules (DMTs) in cilia axoneme, which is required for motile cilia beating.</text>
</comment>
<organism evidence="11 12">
    <name type="scientific">Phrynocephalus forsythii</name>
    <dbReference type="NCBI Taxonomy" id="171643"/>
    <lineage>
        <taxon>Eukaryota</taxon>
        <taxon>Metazoa</taxon>
        <taxon>Chordata</taxon>
        <taxon>Craniata</taxon>
        <taxon>Vertebrata</taxon>
        <taxon>Euteleostomi</taxon>
        <taxon>Lepidosauria</taxon>
        <taxon>Squamata</taxon>
        <taxon>Bifurcata</taxon>
        <taxon>Unidentata</taxon>
        <taxon>Episquamata</taxon>
        <taxon>Toxicofera</taxon>
        <taxon>Iguania</taxon>
        <taxon>Acrodonta</taxon>
        <taxon>Agamidae</taxon>
        <taxon>Agaminae</taxon>
        <taxon>Phrynocephalus</taxon>
    </lineage>
</organism>
<dbReference type="GO" id="GO:0005930">
    <property type="term" value="C:axoneme"/>
    <property type="evidence" value="ECO:0007669"/>
    <property type="project" value="UniProtKB-SubCell"/>
</dbReference>
<dbReference type="EMBL" id="JAPFRF010000004">
    <property type="protein sequence ID" value="KAJ7335109.1"/>
    <property type="molecule type" value="Genomic_DNA"/>
</dbReference>
<feature type="domain" description="Ciliary microtubule inner protein 2A-C-like" evidence="10">
    <location>
        <begin position="108"/>
        <end position="132"/>
    </location>
</feature>
<feature type="region of interest" description="Disordered" evidence="8">
    <location>
        <begin position="245"/>
        <end position="274"/>
    </location>
</feature>
<feature type="chain" id="PRO_5040110487" description="Ciliary microtubule inner protein 2B" evidence="9">
    <location>
        <begin position="30"/>
        <end position="284"/>
    </location>
</feature>
<evidence type="ECO:0000256" key="6">
    <source>
        <dbReference type="ARBA" id="ARBA00035661"/>
    </source>
</evidence>
<dbReference type="PANTHER" id="PTHR22146:SF8">
    <property type="entry name" value="PROTEIN FAM166B"/>
    <property type="match status" value="1"/>
</dbReference>
<keyword evidence="12" id="KW-1185">Reference proteome</keyword>
<evidence type="ECO:0000256" key="9">
    <source>
        <dbReference type="SAM" id="SignalP"/>
    </source>
</evidence>
<keyword evidence="9" id="KW-0732">Signal</keyword>
<feature type="signal peptide" evidence="9">
    <location>
        <begin position="1"/>
        <end position="29"/>
    </location>
</feature>
<keyword evidence="4" id="KW-0966">Cell projection</keyword>
<evidence type="ECO:0000256" key="3">
    <source>
        <dbReference type="ARBA" id="ARBA00023212"/>
    </source>
</evidence>
<evidence type="ECO:0000256" key="5">
    <source>
        <dbReference type="ARBA" id="ARBA00035003"/>
    </source>
</evidence>
<evidence type="ECO:0000256" key="1">
    <source>
        <dbReference type="ARBA" id="ARBA00004430"/>
    </source>
</evidence>
<sequence>MHPLVPWLQPPLFLKFLSFLIVLPLRAPAAEETCLAAVLEGSSHILRSSSSSAGSEGRVRRKARLQSSALPGQQRLPRCPAVRRETRWGACPPGCPLAHTLPLLPCRYGGHCPRYKFTMGQTYGKLTGQLLSSPEVAPPGRGLLQPNRRLPGRKELDATPTPRAPGRSQDTQDSSPSPGPLWPGTTARSSGKPGRSLPVSWRGRLAGGTPGKWLEGLVPPPRKTPSLGLNSPLCIRRPPSPEMLPPLCLAGPSSPRHPPTPWKRETHGSTSFQASRALCLVPGT</sequence>
<keyword evidence="3" id="KW-0206">Cytoskeleton</keyword>
<evidence type="ECO:0000259" key="10">
    <source>
        <dbReference type="Pfam" id="PF10629"/>
    </source>
</evidence>
<keyword evidence="2" id="KW-0963">Cytoplasm</keyword>
<comment type="similarity">
    <text evidence="6">Belongs to the CIMIP2 family.</text>
</comment>
<dbReference type="Proteomes" id="UP001142489">
    <property type="component" value="Unassembled WGS sequence"/>
</dbReference>
<dbReference type="Pfam" id="PF10629">
    <property type="entry name" value="CMI2B-like"/>
    <property type="match status" value="1"/>
</dbReference>
<dbReference type="InterPro" id="IPR018902">
    <property type="entry name" value="CMI2A-C-like_dom"/>
</dbReference>
<feature type="region of interest" description="Disordered" evidence="8">
    <location>
        <begin position="130"/>
        <end position="220"/>
    </location>
</feature>
<accession>A0A9Q0Y127</accession>
<comment type="subcellular location">
    <subcellularLocation>
        <location evidence="1">Cytoplasm</location>
        <location evidence="1">Cytoskeleton</location>
        <location evidence="1">Cilium axoneme</location>
    </subcellularLocation>
</comment>
<dbReference type="GO" id="GO:0015630">
    <property type="term" value="C:microtubule cytoskeleton"/>
    <property type="evidence" value="ECO:0007669"/>
    <property type="project" value="UniProtKB-ARBA"/>
</dbReference>
<feature type="compositionally biased region" description="Low complexity" evidence="8">
    <location>
        <begin position="47"/>
        <end position="56"/>
    </location>
</feature>
<dbReference type="PANTHER" id="PTHR22146">
    <property type="entry name" value="CAT EYE SYNDROME CRITICAL REGION PROTEIN 6"/>
    <property type="match status" value="1"/>
</dbReference>
<dbReference type="AlphaFoldDB" id="A0A9Q0Y127"/>
<protein>
    <recommendedName>
        <fullName evidence="7">Ciliary microtubule inner protein 2B</fullName>
    </recommendedName>
</protein>
<evidence type="ECO:0000256" key="4">
    <source>
        <dbReference type="ARBA" id="ARBA00023273"/>
    </source>
</evidence>
<name>A0A9Q0Y127_9SAUR</name>
<dbReference type="OrthoDB" id="2019884at2759"/>
<proteinExistence type="inferred from homology"/>
<feature type="region of interest" description="Disordered" evidence="8">
    <location>
        <begin position="47"/>
        <end position="74"/>
    </location>
</feature>
<evidence type="ECO:0000256" key="8">
    <source>
        <dbReference type="SAM" id="MobiDB-lite"/>
    </source>
</evidence>
<evidence type="ECO:0000256" key="2">
    <source>
        <dbReference type="ARBA" id="ARBA00022490"/>
    </source>
</evidence>
<evidence type="ECO:0000256" key="7">
    <source>
        <dbReference type="ARBA" id="ARBA00041163"/>
    </source>
</evidence>